<gene>
    <name evidence="3" type="ORF">AA994_00215</name>
</gene>
<dbReference type="Pfam" id="PF20250">
    <property type="entry name" value="FapA_N"/>
    <property type="match status" value="1"/>
</dbReference>
<keyword evidence="1" id="KW-0175">Coiled coil</keyword>
<dbReference type="InterPro" id="IPR046866">
    <property type="entry name" value="FapA_N"/>
</dbReference>
<dbReference type="OrthoDB" id="5353360at2"/>
<dbReference type="GeneID" id="77266942"/>
<name>A0A2G4R9P7_9BACT</name>
<organism evidence="3 4">
    <name type="scientific">Campylobacter vulpis</name>
    <dbReference type="NCBI Taxonomy" id="1655500"/>
    <lineage>
        <taxon>Bacteria</taxon>
        <taxon>Pseudomonadati</taxon>
        <taxon>Campylobacterota</taxon>
        <taxon>Epsilonproteobacteria</taxon>
        <taxon>Campylobacterales</taxon>
        <taxon>Campylobacteraceae</taxon>
        <taxon>Campylobacter</taxon>
    </lineage>
</organism>
<proteinExistence type="predicted"/>
<evidence type="ECO:0000256" key="1">
    <source>
        <dbReference type="SAM" id="Coils"/>
    </source>
</evidence>
<evidence type="ECO:0000313" key="3">
    <source>
        <dbReference type="EMBL" id="PHY92505.1"/>
    </source>
</evidence>
<reference evidence="4" key="1">
    <citation type="submission" date="2015-06" db="EMBL/GenBank/DDBJ databases">
        <authorList>
            <person name="Parisi A."/>
            <person name="Chiara M."/>
            <person name="Florio D."/>
            <person name="Miccolupo A."/>
            <person name="Manzari C."/>
            <person name="Mion D."/>
            <person name="Caruso M."/>
            <person name="D'erchia A.M."/>
            <person name="Zanoni R."/>
        </authorList>
    </citation>
    <scope>NUCLEOTIDE SEQUENCE [LARGE SCALE GENOMIC DNA]</scope>
    <source>
        <strain evidence="4">73/13</strain>
    </source>
</reference>
<feature type="coiled-coil region" evidence="1">
    <location>
        <begin position="508"/>
        <end position="542"/>
    </location>
</feature>
<accession>A0A2G4R9P7</accession>
<dbReference type="EMBL" id="LDWY01000001">
    <property type="protein sequence ID" value="PHY92505.1"/>
    <property type="molecule type" value="Genomic_DNA"/>
</dbReference>
<dbReference type="Proteomes" id="UP000237472">
    <property type="component" value="Unassembled WGS sequence"/>
</dbReference>
<sequence length="619" mass="70396">MANLENIVTYTENPYREMLSIASRTGLSVQELDFKLLAFSTQFRFGEGQWEKIAEKDLVKFDDDQIFLKKDLQIKQEYKIEIYQNVENDIYANAIKLVANKNLTKIIAQIDLKTLAYEDKIAIKILQNIYKKMLKLKFLIGIRIFNFKKDLLNLLAKHKTSPIKQIVSITIAKGVEPTKSQDEALILCYKEKAKNYTLDEQRANIIVVDENEIVLRHIKAKIGAEGKDLNLHHLEVLEPKENKINFSCSNAFKSEEKENIVEYIALKKGFVVENANNYDIANELDFGAVDFKSVGNINANLDKNVKININFASDMQDAVNSGVGIECEELNIIGSVAGNTHLKAARLKIEGTTHSKANIYAQNGYIKTHRGVASGENISVDLLEGGSIKAKEVRVKKSLGGVIEADKIYIEALATNNTCTFFENVTIERFEGDNNKFFAKVKTLDKNYDEEFKNIDDELFALHNKIYNLKQSLSAGKGAIDTLEAQIQKLKEGGQKIPNKFTKMLQDYAKLNEELQKSTKIQKELLEKKASLNEELLSLQDALLKATFINRGGKWSDMNEVRFFLLSPKNELFFASNVNEIARHIGLKKIIQNNQELIELEKRIDYDEKDTQWLSPSKE</sequence>
<comment type="caution">
    <text evidence="3">The sequence shown here is derived from an EMBL/GenBank/DDBJ whole genome shotgun (WGS) entry which is preliminary data.</text>
</comment>
<evidence type="ECO:0000259" key="2">
    <source>
        <dbReference type="Pfam" id="PF20250"/>
    </source>
</evidence>
<evidence type="ECO:0000313" key="4">
    <source>
        <dbReference type="Proteomes" id="UP000237472"/>
    </source>
</evidence>
<dbReference type="RefSeq" id="WP_099460785.1">
    <property type="nucleotide sequence ID" value="NZ_CP041617.1"/>
</dbReference>
<protein>
    <submittedName>
        <fullName evidence="3">ATPase</fullName>
    </submittedName>
</protein>
<feature type="domain" description="Flagellar Assembly Protein A N-terminal region" evidence="2">
    <location>
        <begin position="125"/>
        <end position="274"/>
    </location>
</feature>
<dbReference type="AlphaFoldDB" id="A0A2G4R9P7"/>